<dbReference type="PANTHER" id="PTHR43123:SF4">
    <property type="entry name" value="POLYSACCHARIDE DEACETYLASE"/>
    <property type="match status" value="1"/>
</dbReference>
<dbReference type="SUPFAM" id="SSF88713">
    <property type="entry name" value="Glycoside hydrolase/deacetylase"/>
    <property type="match status" value="1"/>
</dbReference>
<dbReference type="Pfam" id="PF01522">
    <property type="entry name" value="Polysacc_deac_1"/>
    <property type="match status" value="1"/>
</dbReference>
<comment type="caution">
    <text evidence="2">The sequence shown here is derived from an EMBL/GenBank/DDBJ whole genome shotgun (WGS) entry which is preliminary data.</text>
</comment>
<dbReference type="RefSeq" id="WP_345245916.1">
    <property type="nucleotide sequence ID" value="NZ_BAABFO010000001.1"/>
</dbReference>
<organism evidence="2 3">
    <name type="scientific">Pigmentiphaga soli</name>
    <dbReference type="NCBI Taxonomy" id="1007095"/>
    <lineage>
        <taxon>Bacteria</taxon>
        <taxon>Pseudomonadati</taxon>
        <taxon>Pseudomonadota</taxon>
        <taxon>Betaproteobacteria</taxon>
        <taxon>Burkholderiales</taxon>
        <taxon>Alcaligenaceae</taxon>
        <taxon>Pigmentiphaga</taxon>
    </lineage>
</organism>
<sequence length="297" mass="34545">MPLPTHDRYPFSMIDQRPAFDWPQGKRLAFYVCFNIEVFAFGEGMGSDVGLANPAPNHRSYAWRDYGNRVGLSRMLDLVDELGLPACHNVNSFAYDMHPQMFERIRRRGDEIIGHGRTNAERQAPMWEEDERRLIRETTEAIARHEGRPPRGWLGPWLAETRVTPDLLQEAGYTYLLDWACDDQPIWMRTRNGRILSIPYPIEVNDSPAIVFRQHSAEDFADMIVDQFDEMLRQSEAQALVCPIALHTFVIGQPFRMRHLRRALEHCAKHPGREQVWFTRPGEIAEYCYRLPEHALA</sequence>
<feature type="domain" description="NodB homology" evidence="1">
    <location>
        <begin position="65"/>
        <end position="175"/>
    </location>
</feature>
<name>A0ABP8GCJ0_9BURK</name>
<gene>
    <name evidence="2" type="ORF">GCM10023144_00660</name>
</gene>
<dbReference type="InterPro" id="IPR011330">
    <property type="entry name" value="Glyco_hydro/deAcase_b/a-brl"/>
</dbReference>
<accession>A0ABP8GCJ0</accession>
<evidence type="ECO:0000313" key="2">
    <source>
        <dbReference type="EMBL" id="GAA4321420.1"/>
    </source>
</evidence>
<dbReference type="CDD" id="cd10979">
    <property type="entry name" value="CE4_PuuE_like"/>
    <property type="match status" value="1"/>
</dbReference>
<dbReference type="Proteomes" id="UP001501671">
    <property type="component" value="Unassembled WGS sequence"/>
</dbReference>
<dbReference type="InterPro" id="IPR002509">
    <property type="entry name" value="NODB_dom"/>
</dbReference>
<evidence type="ECO:0000259" key="1">
    <source>
        <dbReference type="Pfam" id="PF01522"/>
    </source>
</evidence>
<reference evidence="3" key="1">
    <citation type="journal article" date="2019" name="Int. J. Syst. Evol. Microbiol.">
        <title>The Global Catalogue of Microorganisms (GCM) 10K type strain sequencing project: providing services to taxonomists for standard genome sequencing and annotation.</title>
        <authorList>
            <consortium name="The Broad Institute Genomics Platform"/>
            <consortium name="The Broad Institute Genome Sequencing Center for Infectious Disease"/>
            <person name="Wu L."/>
            <person name="Ma J."/>
        </authorList>
    </citation>
    <scope>NUCLEOTIDE SEQUENCE [LARGE SCALE GENOMIC DNA]</scope>
    <source>
        <strain evidence="3">JCM 17666</strain>
    </source>
</reference>
<evidence type="ECO:0000313" key="3">
    <source>
        <dbReference type="Proteomes" id="UP001501671"/>
    </source>
</evidence>
<protein>
    <submittedName>
        <fullName evidence="2">Polysaccharide deacetylase family protein</fullName>
    </submittedName>
</protein>
<dbReference type="PANTHER" id="PTHR43123">
    <property type="entry name" value="POLYSACCHARIDE DEACETYLASE-RELATED"/>
    <property type="match status" value="1"/>
</dbReference>
<dbReference type="Gene3D" id="3.20.20.370">
    <property type="entry name" value="Glycoside hydrolase/deacetylase"/>
    <property type="match status" value="1"/>
</dbReference>
<keyword evidence="3" id="KW-1185">Reference proteome</keyword>
<proteinExistence type="predicted"/>
<dbReference type="EMBL" id="BAABFO010000001">
    <property type="protein sequence ID" value="GAA4321420.1"/>
    <property type="molecule type" value="Genomic_DNA"/>
</dbReference>